<feature type="non-terminal residue" evidence="1">
    <location>
        <position position="147"/>
    </location>
</feature>
<evidence type="ECO:0000313" key="1">
    <source>
        <dbReference type="EMBL" id="ELR03181.1"/>
    </source>
</evidence>
<gene>
    <name evidence="1" type="ORF">GMDG_08891</name>
</gene>
<protein>
    <recommendedName>
        <fullName evidence="3">VWFA domain-containing protein</fullName>
    </recommendedName>
</protein>
<dbReference type="InParanoid" id="L8FTZ9"/>
<evidence type="ECO:0008006" key="3">
    <source>
        <dbReference type="Google" id="ProtNLM"/>
    </source>
</evidence>
<dbReference type="Gene3D" id="3.40.50.410">
    <property type="entry name" value="von Willebrand factor, type A domain"/>
    <property type="match status" value="1"/>
</dbReference>
<name>L8FTZ9_PSED2</name>
<dbReference type="HOGENOM" id="CLU_1772562_0_0_1"/>
<dbReference type="Proteomes" id="UP000011064">
    <property type="component" value="Unassembled WGS sequence"/>
</dbReference>
<evidence type="ECO:0000313" key="2">
    <source>
        <dbReference type="Proteomes" id="UP000011064"/>
    </source>
</evidence>
<dbReference type="InterPro" id="IPR036465">
    <property type="entry name" value="vWFA_dom_sf"/>
</dbReference>
<organism evidence="1 2">
    <name type="scientific">Pseudogymnoascus destructans (strain ATCC MYA-4855 / 20631-21)</name>
    <name type="common">Bat white-nose syndrome fungus</name>
    <name type="synonym">Geomyces destructans</name>
    <dbReference type="NCBI Taxonomy" id="658429"/>
    <lineage>
        <taxon>Eukaryota</taxon>
        <taxon>Fungi</taxon>
        <taxon>Dikarya</taxon>
        <taxon>Ascomycota</taxon>
        <taxon>Pezizomycotina</taxon>
        <taxon>Leotiomycetes</taxon>
        <taxon>Thelebolales</taxon>
        <taxon>Thelebolaceae</taxon>
        <taxon>Pseudogymnoascus</taxon>
    </lineage>
</organism>
<accession>L8FTZ9</accession>
<dbReference type="EMBL" id="GL574563">
    <property type="protein sequence ID" value="ELR03181.1"/>
    <property type="molecule type" value="Genomic_DNA"/>
</dbReference>
<dbReference type="AlphaFoldDB" id="L8FTZ9"/>
<dbReference type="SUPFAM" id="SSF53300">
    <property type="entry name" value="vWA-like"/>
    <property type="match status" value="1"/>
</dbReference>
<proteinExistence type="predicted"/>
<dbReference type="VEuPathDB" id="FungiDB:GMDG_08891"/>
<keyword evidence="2" id="KW-1185">Reference proteome</keyword>
<sequence>MPLSSDKAAMKSLISSFNVTGSTAGQIGLAWGWYTVSPSFNPLWSGNPAGPADPDELLKVVILMTDGEFNTNYCTGVLAPGFRQWRRADQLRRHQWRSAEGIVVYTVGLELAAGGEAEEVMQSCATSPTHVYLPSSGADLSQAFAAI</sequence>
<reference evidence="2" key="1">
    <citation type="submission" date="2010-09" db="EMBL/GenBank/DDBJ databases">
        <title>The genome sequence of Geomyces destructans 20631-21.</title>
        <authorList>
            <consortium name="The Broad Institute Genome Sequencing Platform"/>
            <person name="Cuomo C.A."/>
            <person name="Blehert D.S."/>
            <person name="Lorch J.M."/>
            <person name="Young S.K."/>
            <person name="Zeng Q."/>
            <person name="Gargeya S."/>
            <person name="Fitzgerald M."/>
            <person name="Haas B."/>
            <person name="Abouelleil A."/>
            <person name="Alvarado L."/>
            <person name="Arachchi H.M."/>
            <person name="Berlin A."/>
            <person name="Brown A."/>
            <person name="Chapman S.B."/>
            <person name="Chen Z."/>
            <person name="Dunbar C."/>
            <person name="Freedman E."/>
            <person name="Gearin G."/>
            <person name="Gellesch M."/>
            <person name="Goldberg J."/>
            <person name="Griggs A."/>
            <person name="Gujja S."/>
            <person name="Heiman D."/>
            <person name="Howarth C."/>
            <person name="Larson L."/>
            <person name="Lui A."/>
            <person name="MacDonald P.J.P."/>
            <person name="Montmayeur A."/>
            <person name="Murphy C."/>
            <person name="Neiman D."/>
            <person name="Pearson M."/>
            <person name="Priest M."/>
            <person name="Roberts A."/>
            <person name="Saif S."/>
            <person name="Shea T."/>
            <person name="Shenoy N."/>
            <person name="Sisk P."/>
            <person name="Stolte C."/>
            <person name="Sykes S."/>
            <person name="Wortman J."/>
            <person name="Nusbaum C."/>
            <person name="Birren B."/>
        </authorList>
    </citation>
    <scope>NUCLEOTIDE SEQUENCE [LARGE SCALE GENOMIC DNA]</scope>
    <source>
        <strain evidence="2">ATCC MYA-4855 / 20631-21</strain>
    </source>
</reference>